<dbReference type="PANTHER" id="PTHR42734">
    <property type="entry name" value="METAL TRANSPORT SYSTEM ATP-BINDING PROTEIN TM_0124-RELATED"/>
    <property type="match status" value="1"/>
</dbReference>
<evidence type="ECO:0000313" key="6">
    <source>
        <dbReference type="EMBL" id="MFD0983218.1"/>
    </source>
</evidence>
<dbReference type="RefSeq" id="WP_379752621.1">
    <property type="nucleotide sequence ID" value="NZ_JBHSYB010000002.1"/>
</dbReference>
<dbReference type="InterPro" id="IPR003439">
    <property type="entry name" value="ABC_transporter-like_ATP-bd"/>
</dbReference>
<organism evidence="6 7">
    <name type="scientific">Flavobacterium myungsuense</name>
    <dbReference type="NCBI Taxonomy" id="651823"/>
    <lineage>
        <taxon>Bacteria</taxon>
        <taxon>Pseudomonadati</taxon>
        <taxon>Bacteroidota</taxon>
        <taxon>Flavobacteriia</taxon>
        <taxon>Flavobacteriales</taxon>
        <taxon>Flavobacteriaceae</taxon>
        <taxon>Flavobacterium</taxon>
    </lineage>
</organism>
<evidence type="ECO:0000256" key="4">
    <source>
        <dbReference type="ARBA" id="ARBA00022840"/>
    </source>
</evidence>
<keyword evidence="2" id="KW-0813">Transport</keyword>
<dbReference type="PROSITE" id="PS50893">
    <property type="entry name" value="ABC_TRANSPORTER_2"/>
    <property type="match status" value="1"/>
</dbReference>
<comment type="similarity">
    <text evidence="1">Belongs to the ABC transporter superfamily.</text>
</comment>
<dbReference type="Proteomes" id="UP001597051">
    <property type="component" value="Unassembled WGS sequence"/>
</dbReference>
<keyword evidence="3" id="KW-0547">Nucleotide-binding</keyword>
<name>A0ABW3IZG6_9FLAO</name>
<dbReference type="SMART" id="SM00382">
    <property type="entry name" value="AAA"/>
    <property type="match status" value="1"/>
</dbReference>
<reference evidence="7" key="1">
    <citation type="journal article" date="2019" name="Int. J. Syst. Evol. Microbiol.">
        <title>The Global Catalogue of Microorganisms (GCM) 10K type strain sequencing project: providing services to taxonomists for standard genome sequencing and annotation.</title>
        <authorList>
            <consortium name="The Broad Institute Genomics Platform"/>
            <consortium name="The Broad Institute Genome Sequencing Center for Infectious Disease"/>
            <person name="Wu L."/>
            <person name="Ma J."/>
        </authorList>
    </citation>
    <scope>NUCLEOTIDE SEQUENCE [LARGE SCALE GENOMIC DNA]</scope>
    <source>
        <strain evidence="7">CECT 7649</strain>
    </source>
</reference>
<sequence length="413" mass="46833">MHHLEHWDILLSNSVNKKAFIEILLSGKATEKLSYLNSLKGMLFSDIAIAECIEREYRFDTVEVVTETNRKLSSLSSGERKKAYLIYCLKQKPDYLIIDNPLDHLDHESRKSLKGSLENLSKTVRLIQLVNRHADLLPFIQNKAQIKDNSFRFSSINSNKTEQIHFEKLTIPSTTNASDAVDEVLVQFDAVSVNYANKKIINSISWSIKKGEFWQLVGPNGSGKSTLLAMISGDNPKGYGQNLYLFGKKKGSGETIWEIKHKIGIYASVITDLFQKRETVENMILSGYFDSIGLYTEPTSLQKQTVEKWLCLINMSALKKTFFNQISIGQQRVVLIIRAIIKQPLLVIFDEPLEGLDDENVALVSQLITILRKETTITFICVSHRIESTLIPELIYELIPTDNGSIGKIKEVF</sequence>
<evidence type="ECO:0000256" key="3">
    <source>
        <dbReference type="ARBA" id="ARBA00022741"/>
    </source>
</evidence>
<dbReference type="InterPro" id="IPR027417">
    <property type="entry name" value="P-loop_NTPase"/>
</dbReference>
<accession>A0ABW3IZG6</accession>
<proteinExistence type="inferred from homology"/>
<protein>
    <submittedName>
        <fullName evidence="6">ATP-binding cassette domain-containing protein</fullName>
    </submittedName>
</protein>
<keyword evidence="4 6" id="KW-0067">ATP-binding</keyword>
<feature type="domain" description="ABC transporter" evidence="5">
    <location>
        <begin position="186"/>
        <end position="412"/>
    </location>
</feature>
<dbReference type="Gene3D" id="3.40.50.300">
    <property type="entry name" value="P-loop containing nucleotide triphosphate hydrolases"/>
    <property type="match status" value="2"/>
</dbReference>
<gene>
    <name evidence="6" type="ORF">ACFQ0S_01890</name>
</gene>
<evidence type="ECO:0000256" key="1">
    <source>
        <dbReference type="ARBA" id="ARBA00005417"/>
    </source>
</evidence>
<dbReference type="EMBL" id="JBHTIZ010000005">
    <property type="protein sequence ID" value="MFD0983218.1"/>
    <property type="molecule type" value="Genomic_DNA"/>
</dbReference>
<keyword evidence="7" id="KW-1185">Reference proteome</keyword>
<dbReference type="GO" id="GO:0005524">
    <property type="term" value="F:ATP binding"/>
    <property type="evidence" value="ECO:0007669"/>
    <property type="project" value="UniProtKB-KW"/>
</dbReference>
<dbReference type="Pfam" id="PF00005">
    <property type="entry name" value="ABC_tran"/>
    <property type="match status" value="1"/>
</dbReference>
<dbReference type="SUPFAM" id="SSF52540">
    <property type="entry name" value="P-loop containing nucleoside triphosphate hydrolases"/>
    <property type="match status" value="2"/>
</dbReference>
<dbReference type="InterPro" id="IPR050153">
    <property type="entry name" value="Metal_Ion_Import_ABC"/>
</dbReference>
<comment type="caution">
    <text evidence="6">The sequence shown here is derived from an EMBL/GenBank/DDBJ whole genome shotgun (WGS) entry which is preliminary data.</text>
</comment>
<evidence type="ECO:0000256" key="2">
    <source>
        <dbReference type="ARBA" id="ARBA00022448"/>
    </source>
</evidence>
<evidence type="ECO:0000313" key="7">
    <source>
        <dbReference type="Proteomes" id="UP001597051"/>
    </source>
</evidence>
<dbReference type="PANTHER" id="PTHR42734:SF17">
    <property type="entry name" value="METAL TRANSPORT SYSTEM ATP-BINDING PROTEIN TM_0124-RELATED"/>
    <property type="match status" value="1"/>
</dbReference>
<evidence type="ECO:0000259" key="5">
    <source>
        <dbReference type="PROSITE" id="PS50893"/>
    </source>
</evidence>
<dbReference type="InterPro" id="IPR003593">
    <property type="entry name" value="AAA+_ATPase"/>
</dbReference>